<organism evidence="2 3">
    <name type="scientific">Brachyspira suanatina</name>
    <dbReference type="NCBI Taxonomy" id="381802"/>
    <lineage>
        <taxon>Bacteria</taxon>
        <taxon>Pseudomonadati</taxon>
        <taxon>Spirochaetota</taxon>
        <taxon>Spirochaetia</taxon>
        <taxon>Brachyspirales</taxon>
        <taxon>Brachyspiraceae</taxon>
        <taxon>Brachyspira</taxon>
    </lineage>
</organism>
<keyword evidence="1" id="KW-0812">Transmembrane</keyword>
<evidence type="ECO:0000313" key="2">
    <source>
        <dbReference type="EMBL" id="CRF33633.1"/>
    </source>
</evidence>
<name>A0A0G4K7D9_9SPIR</name>
<sequence length="161" mass="19237">MYIYKYILFIFFIFSFKIYCMQNLTVNDSFYGITFANDGITDVNDIVFEDYSINLNTIDFPMLSNFFMIQNKLPIISIFFNLYEFMGYNKSVETSVSYLNFFRTLKTIEWYFLDNNKKVSASFSYSSSMNVNYNNMIRNLSASYLQFYTDTNILLSIHFYL</sequence>
<keyword evidence="1" id="KW-0472">Membrane</keyword>
<dbReference type="AlphaFoldDB" id="A0A0G4K7D9"/>
<evidence type="ECO:0000256" key="1">
    <source>
        <dbReference type="SAM" id="Phobius"/>
    </source>
</evidence>
<dbReference type="OrthoDB" id="308016at2"/>
<dbReference type="EMBL" id="CVLB01000001">
    <property type="protein sequence ID" value="CRF33633.1"/>
    <property type="molecule type" value="Genomic_DNA"/>
</dbReference>
<accession>A0A0G4K7D9</accession>
<protein>
    <submittedName>
        <fullName evidence="2">Uncharacterized protein</fullName>
    </submittedName>
</protein>
<keyword evidence="1" id="KW-1133">Transmembrane helix</keyword>
<reference evidence="3" key="1">
    <citation type="submission" date="2015-04" db="EMBL/GenBank/DDBJ databases">
        <authorList>
            <person name="Mushtaq Mamoona"/>
        </authorList>
    </citation>
    <scope>NUCLEOTIDE SEQUENCE [LARGE SCALE GENOMIC DNA]</scope>
    <source>
        <strain evidence="3">AN4859/03</strain>
    </source>
</reference>
<proteinExistence type="predicted"/>
<evidence type="ECO:0000313" key="3">
    <source>
        <dbReference type="Proteomes" id="UP000043763"/>
    </source>
</evidence>
<keyword evidence="3" id="KW-1185">Reference proteome</keyword>
<dbReference type="Proteomes" id="UP000043763">
    <property type="component" value="Unassembled WGS sequence"/>
</dbReference>
<feature type="transmembrane region" description="Helical" evidence="1">
    <location>
        <begin position="6"/>
        <end position="26"/>
    </location>
</feature>
<gene>
    <name evidence="2" type="ORF">BRSU_1569</name>
</gene>